<organism evidence="1 2">
    <name type="scientific">Scutellospora calospora</name>
    <dbReference type="NCBI Taxonomy" id="85575"/>
    <lineage>
        <taxon>Eukaryota</taxon>
        <taxon>Fungi</taxon>
        <taxon>Fungi incertae sedis</taxon>
        <taxon>Mucoromycota</taxon>
        <taxon>Glomeromycotina</taxon>
        <taxon>Glomeromycetes</taxon>
        <taxon>Diversisporales</taxon>
        <taxon>Gigasporaceae</taxon>
        <taxon>Scutellospora</taxon>
    </lineage>
</organism>
<name>A0ACA9NWF3_9GLOM</name>
<accession>A0ACA9NWF3</accession>
<proteinExistence type="predicted"/>
<reference evidence="1" key="1">
    <citation type="submission" date="2021-06" db="EMBL/GenBank/DDBJ databases">
        <authorList>
            <person name="Kallberg Y."/>
            <person name="Tangrot J."/>
            <person name="Rosling A."/>
        </authorList>
    </citation>
    <scope>NUCLEOTIDE SEQUENCE</scope>
    <source>
        <strain evidence="1">AU212A</strain>
    </source>
</reference>
<comment type="caution">
    <text evidence="1">The sequence shown here is derived from an EMBL/GenBank/DDBJ whole genome shotgun (WGS) entry which is preliminary data.</text>
</comment>
<dbReference type="EMBL" id="CAJVPM010028856">
    <property type="protein sequence ID" value="CAG8671114.1"/>
    <property type="molecule type" value="Genomic_DNA"/>
</dbReference>
<protein>
    <submittedName>
        <fullName evidence="1">5281_t:CDS:1</fullName>
    </submittedName>
</protein>
<evidence type="ECO:0000313" key="2">
    <source>
        <dbReference type="Proteomes" id="UP000789860"/>
    </source>
</evidence>
<feature type="non-terminal residue" evidence="1">
    <location>
        <position position="66"/>
    </location>
</feature>
<gene>
    <name evidence="1" type="ORF">SCALOS_LOCUS9378</name>
</gene>
<keyword evidence="2" id="KW-1185">Reference proteome</keyword>
<sequence>MAGIVSDKVYYYGNFNAEVFEKIFENLCENLYNNYGPCVIYIDRAKYYKRRSEAAPTSNWNKSAIK</sequence>
<evidence type="ECO:0000313" key="1">
    <source>
        <dbReference type="EMBL" id="CAG8671114.1"/>
    </source>
</evidence>
<dbReference type="Proteomes" id="UP000789860">
    <property type="component" value="Unassembled WGS sequence"/>
</dbReference>